<protein>
    <submittedName>
        <fullName evidence="1">Uncharacterized protein</fullName>
    </submittedName>
</protein>
<comment type="caution">
    <text evidence="1">The sequence shown here is derived from an EMBL/GenBank/DDBJ whole genome shotgun (WGS) entry which is preliminary data.</text>
</comment>
<dbReference type="Proteomes" id="UP001062846">
    <property type="component" value="Chromosome 1"/>
</dbReference>
<organism evidence="1 2">
    <name type="scientific">Rhododendron molle</name>
    <name type="common">Chinese azalea</name>
    <name type="synonym">Azalea mollis</name>
    <dbReference type="NCBI Taxonomy" id="49168"/>
    <lineage>
        <taxon>Eukaryota</taxon>
        <taxon>Viridiplantae</taxon>
        <taxon>Streptophyta</taxon>
        <taxon>Embryophyta</taxon>
        <taxon>Tracheophyta</taxon>
        <taxon>Spermatophyta</taxon>
        <taxon>Magnoliopsida</taxon>
        <taxon>eudicotyledons</taxon>
        <taxon>Gunneridae</taxon>
        <taxon>Pentapetalae</taxon>
        <taxon>asterids</taxon>
        <taxon>Ericales</taxon>
        <taxon>Ericaceae</taxon>
        <taxon>Ericoideae</taxon>
        <taxon>Rhodoreae</taxon>
        <taxon>Rhododendron</taxon>
    </lineage>
</organism>
<keyword evidence="2" id="KW-1185">Reference proteome</keyword>
<accession>A0ACC0Q031</accession>
<name>A0ACC0Q031_RHOML</name>
<reference evidence="1" key="1">
    <citation type="submission" date="2022-02" db="EMBL/GenBank/DDBJ databases">
        <title>Plant Genome Project.</title>
        <authorList>
            <person name="Zhang R.-G."/>
        </authorList>
    </citation>
    <scope>NUCLEOTIDE SEQUENCE</scope>
    <source>
        <strain evidence="1">AT1</strain>
    </source>
</reference>
<gene>
    <name evidence="1" type="ORF">RHMOL_Rhmol01G0021000</name>
</gene>
<proteinExistence type="predicted"/>
<sequence>MTEMLNSPPKERDVMGSPLEADSCSMVAEHELGFKQSMSWTLRSPKGGLVKAGLDVAQILDGNETLVSTIDRDGIMAPINMANGHALTHDPLIVLISLRPSAQSSLFQETTLLEEQICQSVTELHDGFALFITVANCGGVQQTILVAFLMVLFRIFGIYSEAKDFTSI</sequence>
<evidence type="ECO:0000313" key="2">
    <source>
        <dbReference type="Proteomes" id="UP001062846"/>
    </source>
</evidence>
<evidence type="ECO:0000313" key="1">
    <source>
        <dbReference type="EMBL" id="KAI8570267.1"/>
    </source>
</evidence>
<dbReference type="EMBL" id="CM046388">
    <property type="protein sequence ID" value="KAI8570267.1"/>
    <property type="molecule type" value="Genomic_DNA"/>
</dbReference>